<sequence length="109" mass="12328">MKTAFVYVPDSVHPDDVLDHYGNTRLPSCAKAVFFTPEAVGEATEQDKVRDFREEIAAYTNEHGEPVMVGIYSMDLTLLRRVIFDLLEHGLPVVFELDDQQRDLIGACK</sequence>
<dbReference type="EMBL" id="PQ015379">
    <property type="protein sequence ID" value="XDJ15212.1"/>
    <property type="molecule type" value="Genomic_DNA"/>
</dbReference>
<reference evidence="1" key="1">
    <citation type="submission" date="2024-07" db="EMBL/GenBank/DDBJ databases">
        <authorList>
            <person name="Bringhurst R.M."/>
            <person name="Homer T.E."/>
        </authorList>
    </citation>
    <scope>NUCLEOTIDE SEQUENCE</scope>
</reference>
<protein>
    <submittedName>
        <fullName evidence="1">Uncharacterized protein</fullName>
    </submittedName>
</protein>
<proteinExistence type="predicted"/>
<evidence type="ECO:0000313" key="1">
    <source>
        <dbReference type="EMBL" id="XDJ15212.1"/>
    </source>
</evidence>
<name>A0AB39CE43_9VIRU</name>
<organism evidence="1">
    <name type="scientific">Pseudomonas phage HRDY3</name>
    <dbReference type="NCBI Taxonomy" id="3236930"/>
    <lineage>
        <taxon>Viruses</taxon>
    </lineage>
</organism>
<accession>A0AB39CE43</accession>